<keyword evidence="2" id="KW-0238">DNA-binding</keyword>
<feature type="region of interest" description="Disordered" evidence="4">
    <location>
        <begin position="306"/>
        <end position="328"/>
    </location>
</feature>
<feature type="compositionally biased region" description="Basic and acidic residues" evidence="4">
    <location>
        <begin position="537"/>
        <end position="546"/>
    </location>
</feature>
<gene>
    <name evidence="8" type="ORF">JRO89_XS14G0069100</name>
</gene>
<evidence type="ECO:0008006" key="10">
    <source>
        <dbReference type="Google" id="ProtNLM"/>
    </source>
</evidence>
<name>A0ABQ8H4A4_9ROSI</name>
<keyword evidence="9" id="KW-1185">Reference proteome</keyword>
<feature type="region of interest" description="Disordered" evidence="4">
    <location>
        <begin position="517"/>
        <end position="546"/>
    </location>
</feature>
<accession>A0ABQ8H4A4</accession>
<dbReference type="CDD" id="cd17039">
    <property type="entry name" value="Ubl_ubiquitin_like"/>
    <property type="match status" value="1"/>
</dbReference>
<evidence type="ECO:0000256" key="2">
    <source>
        <dbReference type="ARBA" id="ARBA00023125"/>
    </source>
</evidence>
<feature type="domain" description="Ubiquitin-like" evidence="5">
    <location>
        <begin position="405"/>
        <end position="475"/>
    </location>
</feature>
<dbReference type="Pfam" id="PF23603">
    <property type="entry name" value="Ubiquitin_TPR1"/>
    <property type="match status" value="1"/>
</dbReference>
<evidence type="ECO:0000256" key="4">
    <source>
        <dbReference type="SAM" id="MobiDB-lite"/>
    </source>
</evidence>
<dbReference type="InterPro" id="IPR009057">
    <property type="entry name" value="Homeodomain-like_sf"/>
</dbReference>
<dbReference type="InterPro" id="IPR057625">
    <property type="entry name" value="TPR1-6-like_ubiquitin"/>
</dbReference>
<evidence type="ECO:0000256" key="1">
    <source>
        <dbReference type="ARBA" id="ARBA00004123"/>
    </source>
</evidence>
<feature type="domain" description="HTH myb-type" evidence="7">
    <location>
        <begin position="591"/>
        <end position="650"/>
    </location>
</feature>
<feature type="region of interest" description="Disordered" evidence="4">
    <location>
        <begin position="58"/>
        <end position="83"/>
    </location>
</feature>
<dbReference type="PANTHER" id="PTHR21717:SF73">
    <property type="entry name" value="TELOMERE-BINDING PROTEIN, PUTATIVE-RELATED"/>
    <property type="match status" value="1"/>
</dbReference>
<evidence type="ECO:0000313" key="8">
    <source>
        <dbReference type="EMBL" id="KAH7548114.1"/>
    </source>
</evidence>
<dbReference type="SUPFAM" id="SSF54236">
    <property type="entry name" value="Ubiquitin-like"/>
    <property type="match status" value="1"/>
</dbReference>
<dbReference type="InterPro" id="IPR031105">
    <property type="entry name" value="TRP_plant"/>
</dbReference>
<comment type="subcellular location">
    <subcellularLocation>
        <location evidence="1">Nucleus</location>
    </subcellularLocation>
</comment>
<evidence type="ECO:0000259" key="6">
    <source>
        <dbReference type="PROSITE" id="PS50090"/>
    </source>
</evidence>
<feature type="region of interest" description="Disordered" evidence="4">
    <location>
        <begin position="359"/>
        <end position="381"/>
    </location>
</feature>
<comment type="caution">
    <text evidence="8">The sequence shown here is derived from an EMBL/GenBank/DDBJ whole genome shotgun (WGS) entry which is preliminary data.</text>
</comment>
<dbReference type="PROSITE" id="PS50090">
    <property type="entry name" value="MYB_LIKE"/>
    <property type="match status" value="1"/>
</dbReference>
<evidence type="ECO:0000259" key="5">
    <source>
        <dbReference type="PROSITE" id="PS50053"/>
    </source>
</evidence>
<keyword evidence="3" id="KW-0539">Nucleus</keyword>
<dbReference type="InterPro" id="IPR001005">
    <property type="entry name" value="SANT/Myb"/>
</dbReference>
<feature type="compositionally biased region" description="Basic and acidic residues" evidence="4">
    <location>
        <begin position="69"/>
        <end position="83"/>
    </location>
</feature>
<dbReference type="Proteomes" id="UP000827721">
    <property type="component" value="Unassembled WGS sequence"/>
</dbReference>
<protein>
    <recommendedName>
        <fullName evidence="10">Telomere repeat-binding protein 3</fullName>
    </recommendedName>
</protein>
<dbReference type="InterPro" id="IPR029071">
    <property type="entry name" value="Ubiquitin-like_domsf"/>
</dbReference>
<dbReference type="SMART" id="SM00717">
    <property type="entry name" value="SANT"/>
    <property type="match status" value="1"/>
</dbReference>
<dbReference type="InterPro" id="IPR017930">
    <property type="entry name" value="Myb_dom"/>
</dbReference>
<dbReference type="PROSITE" id="PS51294">
    <property type="entry name" value="HTH_MYB"/>
    <property type="match status" value="1"/>
</dbReference>
<dbReference type="CDD" id="cd11660">
    <property type="entry name" value="SANT_TRF"/>
    <property type="match status" value="1"/>
</dbReference>
<dbReference type="InterPro" id="IPR000626">
    <property type="entry name" value="Ubiquitin-like_dom"/>
</dbReference>
<evidence type="ECO:0000313" key="9">
    <source>
        <dbReference type="Proteomes" id="UP000827721"/>
    </source>
</evidence>
<dbReference type="PROSITE" id="PS50053">
    <property type="entry name" value="UBIQUITIN_2"/>
    <property type="match status" value="1"/>
</dbReference>
<dbReference type="SUPFAM" id="SSF46689">
    <property type="entry name" value="Homeodomain-like"/>
    <property type="match status" value="1"/>
</dbReference>
<reference evidence="8 9" key="1">
    <citation type="submission" date="2021-02" db="EMBL/GenBank/DDBJ databases">
        <title>Plant Genome Project.</title>
        <authorList>
            <person name="Zhang R.-G."/>
        </authorList>
    </citation>
    <scope>NUCLEOTIDE SEQUENCE [LARGE SCALE GENOMIC DNA]</scope>
    <source>
        <tissue evidence="8">Leaves</tissue>
    </source>
</reference>
<dbReference type="PANTHER" id="PTHR21717">
    <property type="entry name" value="TELOMERIC REPEAT BINDING PROTEIN"/>
    <property type="match status" value="1"/>
</dbReference>
<evidence type="ECO:0000259" key="7">
    <source>
        <dbReference type="PROSITE" id="PS51294"/>
    </source>
</evidence>
<evidence type="ECO:0000256" key="3">
    <source>
        <dbReference type="ARBA" id="ARBA00023242"/>
    </source>
</evidence>
<organism evidence="8 9">
    <name type="scientific">Xanthoceras sorbifolium</name>
    <dbReference type="NCBI Taxonomy" id="99658"/>
    <lineage>
        <taxon>Eukaryota</taxon>
        <taxon>Viridiplantae</taxon>
        <taxon>Streptophyta</taxon>
        <taxon>Embryophyta</taxon>
        <taxon>Tracheophyta</taxon>
        <taxon>Spermatophyta</taxon>
        <taxon>Magnoliopsida</taxon>
        <taxon>eudicotyledons</taxon>
        <taxon>Gunneridae</taxon>
        <taxon>Pentapetalae</taxon>
        <taxon>rosids</taxon>
        <taxon>malvids</taxon>
        <taxon>Sapindales</taxon>
        <taxon>Sapindaceae</taxon>
        <taxon>Xanthoceroideae</taxon>
        <taxon>Xanthoceras</taxon>
    </lineage>
</organism>
<feature type="domain" description="Myb-like" evidence="6">
    <location>
        <begin position="591"/>
        <end position="646"/>
    </location>
</feature>
<sequence>MKLKKRLDCGHHGFYVATIPKAPRSIRRRAQPKKTDEDGQLCAFELLASLAKQLLQETESSSASSNASENDHSAIGKDAVENGRQYEDKPVKTKCLDQGSCEVSAVFSESASQNCNQKCLLNEFPLAEDDDILQRTSKSMGSGSSGKIGGDLKSEICKSNILKGNFPSQVKGGSPKFGESCFNGVENAFEQPIETKVIETGGLNMATTCISKDLTELCMTFPALANSDKDVNLPSCRDPIPNASFSRHRNDIKLGSRDDDDNLSRFNKFSNKLKVYRPVTRIGDRRIRKLLTSKYWKVAPKLKDYEHSRNSRNDGGLRPLHRKRKTCYNRERHHRDVLYKRRKFYDRSSVETFDGRFSCESVTNSPEKGRSGDKSSSGSMLQAANGATSLVKGHHASLRSKDSNVKFSIKSFKVPEIFIEVSETATVGSLKRTVMDTVTAILGGGIRVGVLMHGKKVRDDNRTLSQTGISSEDNLDTLGFTLEPHPVQAPSPPPVCPEDPPLVLPDALQIVARSPETPALDSECPNALTDPPSPTETETHEESNHEQAIHADVLTDTTLPDSRALVAVPAMNVEALAVVPLNQKSRRSEMAQRRTRRPFSVSEVEALVRAVEELGTGRWRDVKLRSFEDADHRTYVDLKDKWKTLVHTARISPQQRRGEPVPQELLDRVLAAHAYWSHHQAKQQGKHQAGALKIEALTDPNGATASNQL</sequence>
<feature type="compositionally biased region" description="Low complexity" evidence="4">
    <location>
        <begin position="59"/>
        <end position="68"/>
    </location>
</feature>
<dbReference type="EMBL" id="JAFEMO010000014">
    <property type="protein sequence ID" value="KAH7548114.1"/>
    <property type="molecule type" value="Genomic_DNA"/>
</dbReference>
<dbReference type="Gene3D" id="1.10.246.220">
    <property type="match status" value="1"/>
</dbReference>
<proteinExistence type="predicted"/>